<comment type="caution">
    <text evidence="2">The sequence shown here is derived from an EMBL/GenBank/DDBJ whole genome shotgun (WGS) entry which is preliminary data.</text>
</comment>
<feature type="transmembrane region" description="Helical" evidence="1">
    <location>
        <begin position="186"/>
        <end position="204"/>
    </location>
</feature>
<feature type="transmembrane region" description="Helical" evidence="1">
    <location>
        <begin position="48"/>
        <end position="66"/>
    </location>
</feature>
<protein>
    <recommendedName>
        <fullName evidence="4">DUF4386 family protein</fullName>
    </recommendedName>
</protein>
<evidence type="ECO:0000313" key="3">
    <source>
        <dbReference type="Proteomes" id="UP001501468"/>
    </source>
</evidence>
<accession>A0ABP7DV01</accession>
<reference evidence="3" key="1">
    <citation type="journal article" date="2019" name="Int. J. Syst. Evol. Microbiol.">
        <title>The Global Catalogue of Microorganisms (GCM) 10K type strain sequencing project: providing services to taxonomists for standard genome sequencing and annotation.</title>
        <authorList>
            <consortium name="The Broad Institute Genomics Platform"/>
            <consortium name="The Broad Institute Genome Sequencing Center for Infectious Disease"/>
            <person name="Wu L."/>
            <person name="Ma J."/>
        </authorList>
    </citation>
    <scope>NUCLEOTIDE SEQUENCE [LARGE SCALE GENOMIC DNA]</scope>
    <source>
        <strain evidence="3">JCM 17125</strain>
    </source>
</reference>
<dbReference type="RefSeq" id="WP_344947456.1">
    <property type="nucleotide sequence ID" value="NZ_BAABDC010000004.1"/>
</dbReference>
<evidence type="ECO:0000256" key="1">
    <source>
        <dbReference type="SAM" id="Phobius"/>
    </source>
</evidence>
<sequence>MSITTSRLGQAAGVAAVVAGTIFVLVQINHPPMGVASVSTTDWLVRSTAKTVMAALALAGITGMYLRQRAVVGAFGLAGYLLLSVGYLLMFGTEFAAAFVLPAAATSSPGFVNDVVVAAFGGHAAGDIGALTTVFALTGATYVAGGLVFGIATFRAGILSRWAAVLLAVGNVSTLALAVLPESFNRPLAVPTGIALVGLGWSLWRDQRRETSGVAAATGTATAAARPQAAVR</sequence>
<keyword evidence="3" id="KW-1185">Reference proteome</keyword>
<gene>
    <name evidence="2" type="ORF">GCM10022399_27560</name>
</gene>
<dbReference type="EMBL" id="BAABDC010000004">
    <property type="protein sequence ID" value="GAA3709287.1"/>
    <property type="molecule type" value="Genomic_DNA"/>
</dbReference>
<organism evidence="2 3">
    <name type="scientific">Terrabacter ginsenosidimutans</name>
    <dbReference type="NCBI Taxonomy" id="490575"/>
    <lineage>
        <taxon>Bacteria</taxon>
        <taxon>Bacillati</taxon>
        <taxon>Actinomycetota</taxon>
        <taxon>Actinomycetes</taxon>
        <taxon>Micrococcales</taxon>
        <taxon>Intrasporangiaceae</taxon>
        <taxon>Terrabacter</taxon>
    </lineage>
</organism>
<keyword evidence="1" id="KW-0472">Membrane</keyword>
<evidence type="ECO:0008006" key="4">
    <source>
        <dbReference type="Google" id="ProtNLM"/>
    </source>
</evidence>
<proteinExistence type="predicted"/>
<keyword evidence="1" id="KW-0812">Transmembrane</keyword>
<feature type="transmembrane region" description="Helical" evidence="1">
    <location>
        <begin position="12"/>
        <end position="28"/>
    </location>
</feature>
<feature type="transmembrane region" description="Helical" evidence="1">
    <location>
        <begin position="78"/>
        <end position="101"/>
    </location>
</feature>
<keyword evidence="1" id="KW-1133">Transmembrane helix</keyword>
<feature type="transmembrane region" description="Helical" evidence="1">
    <location>
        <begin position="162"/>
        <end position="180"/>
    </location>
</feature>
<feature type="transmembrane region" description="Helical" evidence="1">
    <location>
        <begin position="128"/>
        <end position="150"/>
    </location>
</feature>
<dbReference type="Proteomes" id="UP001501468">
    <property type="component" value="Unassembled WGS sequence"/>
</dbReference>
<evidence type="ECO:0000313" key="2">
    <source>
        <dbReference type="EMBL" id="GAA3709287.1"/>
    </source>
</evidence>
<name>A0ABP7DV01_9MICO</name>